<gene>
    <name evidence="4" type="ORF">CO674_02035</name>
    <name evidence="3" type="ORF">RJJ65_02975</name>
</gene>
<dbReference type="EMBL" id="JAVLSF010000001">
    <property type="protein sequence ID" value="MDR9771634.1"/>
    <property type="molecule type" value="Genomic_DNA"/>
</dbReference>
<keyword evidence="2" id="KW-0472">Membrane</keyword>
<evidence type="ECO:0000256" key="2">
    <source>
        <dbReference type="SAM" id="Phobius"/>
    </source>
</evidence>
<evidence type="ECO:0000313" key="5">
    <source>
        <dbReference type="Proteomes" id="UP000219914"/>
    </source>
</evidence>
<feature type="region of interest" description="Disordered" evidence="1">
    <location>
        <begin position="62"/>
        <end position="134"/>
    </location>
</feature>
<comment type="caution">
    <text evidence="3">The sequence shown here is derived from an EMBL/GenBank/DDBJ whole genome shotgun (WGS) entry which is preliminary data.</text>
</comment>
<feature type="transmembrane region" description="Helical" evidence="2">
    <location>
        <begin position="33"/>
        <end position="52"/>
    </location>
</feature>
<dbReference type="RefSeq" id="WP_003564471.1">
    <property type="nucleotide sequence ID" value="NZ_JAVLSF010000001.1"/>
</dbReference>
<dbReference type="Proteomes" id="UP001268610">
    <property type="component" value="Unassembled WGS sequence"/>
</dbReference>
<reference evidence="4 5" key="1">
    <citation type="submission" date="2017-09" db="EMBL/GenBank/DDBJ databases">
        <title>Comparative genomics of rhizobia isolated from Phaseolus vulgaris in China.</title>
        <authorList>
            <person name="Tong W."/>
        </authorList>
    </citation>
    <scope>NUCLEOTIDE SEQUENCE [LARGE SCALE GENOMIC DNA]</scope>
    <source>
        <strain evidence="4 5">FH14</strain>
    </source>
</reference>
<dbReference type="EMBL" id="NWSY01000001">
    <property type="protein sequence ID" value="PDT25596.1"/>
    <property type="molecule type" value="Genomic_DNA"/>
</dbReference>
<evidence type="ECO:0000313" key="6">
    <source>
        <dbReference type="Proteomes" id="UP001268610"/>
    </source>
</evidence>
<keyword evidence="2" id="KW-1133">Transmembrane helix</keyword>
<dbReference type="AlphaFoldDB" id="A0A2A6KL44"/>
<evidence type="ECO:0000256" key="1">
    <source>
        <dbReference type="SAM" id="MobiDB-lite"/>
    </source>
</evidence>
<protein>
    <submittedName>
        <fullName evidence="3">Uncharacterized protein</fullName>
    </submittedName>
</protein>
<dbReference type="Proteomes" id="UP000219914">
    <property type="component" value="Unassembled WGS sequence"/>
</dbReference>
<evidence type="ECO:0000313" key="3">
    <source>
        <dbReference type="EMBL" id="MDR9771634.1"/>
    </source>
</evidence>
<evidence type="ECO:0000313" key="4">
    <source>
        <dbReference type="EMBL" id="PDT25596.1"/>
    </source>
</evidence>
<sequence>MPFLQVSFNNAKISFRAAVKAALPISEGYALKYFALYTLVCMMVGIVLLVIINQIAPFKMDKPSDQATEWSTDEAATGSTKQPDNLVVRSTPEPATERPAVRPSDQWDLRPTNQPTPGDPSGVRKGGRVGTPAQ</sequence>
<keyword evidence="5" id="KW-1185">Reference proteome</keyword>
<organism evidence="3 6">
    <name type="scientific">Rhizobium hidalgonense</name>
    <dbReference type="NCBI Taxonomy" id="1538159"/>
    <lineage>
        <taxon>Bacteria</taxon>
        <taxon>Pseudomonadati</taxon>
        <taxon>Pseudomonadota</taxon>
        <taxon>Alphaproteobacteria</taxon>
        <taxon>Hyphomicrobiales</taxon>
        <taxon>Rhizobiaceae</taxon>
        <taxon>Rhizobium/Agrobacterium group</taxon>
        <taxon>Rhizobium</taxon>
    </lineage>
</organism>
<feature type="compositionally biased region" description="Basic and acidic residues" evidence="1">
    <location>
        <begin position="95"/>
        <end position="108"/>
    </location>
</feature>
<name>A0A2A6KL44_9HYPH</name>
<keyword evidence="2" id="KW-0812">Transmembrane</keyword>
<reference evidence="3" key="2">
    <citation type="submission" date="2023-04" db="EMBL/GenBank/DDBJ databases">
        <title>Genomic characterization of faba bean (Vicia faba) microsymbionts in Mexican soils.</title>
        <authorList>
            <person name="Rivera Orduna F.N."/>
            <person name="Guevara-Luna J."/>
            <person name="Yan J."/>
            <person name="Arroyo-Herrera I."/>
            <person name="Li Y."/>
            <person name="Vasquez-Murrieta M.S."/>
            <person name="Wang E.T."/>
        </authorList>
    </citation>
    <scope>NUCLEOTIDE SEQUENCE</scope>
    <source>
        <strain evidence="3">CH26</strain>
    </source>
</reference>
<proteinExistence type="predicted"/>
<accession>A0A2A6KL44</accession>